<dbReference type="AlphaFoldDB" id="A0ABD0M5Y5"/>
<protein>
    <submittedName>
        <fullName evidence="1">Uncharacterized protein</fullName>
    </submittedName>
</protein>
<evidence type="ECO:0000313" key="2">
    <source>
        <dbReference type="Proteomes" id="UP001519460"/>
    </source>
</evidence>
<sequence length="70" mass="7128">GNKTKEKCSCSRLPVQVCGRLECGLCGGVLVVSAKTGDGWANGVRCSTDGCASCLPDAPSTLRPIICVSV</sequence>
<dbReference type="EMBL" id="JACVVK020000004">
    <property type="protein sequence ID" value="KAK7507364.1"/>
    <property type="molecule type" value="Genomic_DNA"/>
</dbReference>
<organism evidence="1 2">
    <name type="scientific">Batillaria attramentaria</name>
    <dbReference type="NCBI Taxonomy" id="370345"/>
    <lineage>
        <taxon>Eukaryota</taxon>
        <taxon>Metazoa</taxon>
        <taxon>Spiralia</taxon>
        <taxon>Lophotrochozoa</taxon>
        <taxon>Mollusca</taxon>
        <taxon>Gastropoda</taxon>
        <taxon>Caenogastropoda</taxon>
        <taxon>Sorbeoconcha</taxon>
        <taxon>Cerithioidea</taxon>
        <taxon>Batillariidae</taxon>
        <taxon>Batillaria</taxon>
    </lineage>
</organism>
<keyword evidence="2" id="KW-1185">Reference proteome</keyword>
<reference evidence="1 2" key="1">
    <citation type="journal article" date="2023" name="Sci. Data">
        <title>Genome assembly of the Korean intertidal mud-creeper Batillaria attramentaria.</title>
        <authorList>
            <person name="Patra A.K."/>
            <person name="Ho P.T."/>
            <person name="Jun S."/>
            <person name="Lee S.J."/>
            <person name="Kim Y."/>
            <person name="Won Y.J."/>
        </authorList>
    </citation>
    <scope>NUCLEOTIDE SEQUENCE [LARGE SCALE GENOMIC DNA]</scope>
    <source>
        <strain evidence="1">Wonlab-2016</strain>
    </source>
</reference>
<comment type="caution">
    <text evidence="1">The sequence shown here is derived from an EMBL/GenBank/DDBJ whole genome shotgun (WGS) entry which is preliminary data.</text>
</comment>
<feature type="non-terminal residue" evidence="1">
    <location>
        <position position="1"/>
    </location>
</feature>
<accession>A0ABD0M5Y5</accession>
<gene>
    <name evidence="1" type="ORF">BaRGS_00001299</name>
</gene>
<evidence type="ECO:0000313" key="1">
    <source>
        <dbReference type="EMBL" id="KAK7507364.1"/>
    </source>
</evidence>
<name>A0ABD0M5Y5_9CAEN</name>
<dbReference type="Proteomes" id="UP001519460">
    <property type="component" value="Unassembled WGS sequence"/>
</dbReference>
<proteinExistence type="predicted"/>